<reference evidence="1 2" key="1">
    <citation type="submission" date="2024-05" db="EMBL/GenBank/DDBJ databases">
        <authorList>
            <person name="Wallberg A."/>
        </authorList>
    </citation>
    <scope>NUCLEOTIDE SEQUENCE [LARGE SCALE GENOMIC DNA]</scope>
</reference>
<accession>A0AAV2RW75</accession>
<dbReference type="PANTHER" id="PTHR37162:SF11">
    <property type="match status" value="1"/>
</dbReference>
<dbReference type="Proteomes" id="UP001497623">
    <property type="component" value="Unassembled WGS sequence"/>
</dbReference>
<organism evidence="1 2">
    <name type="scientific">Meganyctiphanes norvegica</name>
    <name type="common">Northern krill</name>
    <name type="synonym">Thysanopoda norvegica</name>
    <dbReference type="NCBI Taxonomy" id="48144"/>
    <lineage>
        <taxon>Eukaryota</taxon>
        <taxon>Metazoa</taxon>
        <taxon>Ecdysozoa</taxon>
        <taxon>Arthropoda</taxon>
        <taxon>Crustacea</taxon>
        <taxon>Multicrustacea</taxon>
        <taxon>Malacostraca</taxon>
        <taxon>Eumalacostraca</taxon>
        <taxon>Eucarida</taxon>
        <taxon>Euphausiacea</taxon>
        <taxon>Euphausiidae</taxon>
        <taxon>Meganyctiphanes</taxon>
    </lineage>
</organism>
<evidence type="ECO:0000313" key="2">
    <source>
        <dbReference type="Proteomes" id="UP001497623"/>
    </source>
</evidence>
<sequence>MASKQTIFNTEWIKDKEFSSWVVVDPKSNTKAHCNVCGHSFQLGNMGRKALTSHAKGKKHNVNVRLSSKVKQETQSIDSFFSKPSSTSMENDIETIDECQLVEPSPLSFPLLQKVEASNYGAISKFGIHDQVLTAEILWVIKTVASHYSSNSSEKLGILFKRMFPDSPIAQKFKCGKTKCSYLIQFGLAVFFREDLSSKILQPGTIFVACFDESLNKVLQEEQMDLYLRFWDSELNKVVTRYFDSVFLGHTRSEDLLINFKECLSKLNMANLLQISMDGPNSNWKFYNNFVQDRQETDPDIPILINIGSCGLHVVHGAFKYGASKTGWKLDGVMRAIYYCFSDSPARRDDYLAANGSNAQFALQFCSTRWIEDVPVAERAIKIWPNIKKYVSTVEKLCKSKQPKCQSWTNLKEYTKDELILAKLYFFLTIAKVLVPFLELFQTDKPMMPFLS</sequence>
<protein>
    <recommendedName>
        <fullName evidence="3">BED-type domain-containing protein</fullName>
    </recommendedName>
</protein>
<evidence type="ECO:0000313" key="1">
    <source>
        <dbReference type="EMBL" id="CAL4148044.1"/>
    </source>
</evidence>
<gene>
    <name evidence="1" type="ORF">MNOR_LOCUS30171</name>
</gene>
<dbReference type="PANTHER" id="PTHR37162">
    <property type="entry name" value="HAT FAMILY DIMERISATION DOMAINCONTAINING PROTEIN-RELATED"/>
    <property type="match status" value="1"/>
</dbReference>
<dbReference type="EMBL" id="CAXKWB010036364">
    <property type="protein sequence ID" value="CAL4148044.1"/>
    <property type="molecule type" value="Genomic_DNA"/>
</dbReference>
<evidence type="ECO:0008006" key="3">
    <source>
        <dbReference type="Google" id="ProtNLM"/>
    </source>
</evidence>
<name>A0AAV2RW75_MEGNR</name>
<dbReference type="AlphaFoldDB" id="A0AAV2RW75"/>
<keyword evidence="2" id="KW-1185">Reference proteome</keyword>
<proteinExistence type="predicted"/>
<comment type="caution">
    <text evidence="1">The sequence shown here is derived from an EMBL/GenBank/DDBJ whole genome shotgun (WGS) entry which is preliminary data.</text>
</comment>